<comment type="cofactor">
    <cofactor evidence="2">
        <name>a divalent metal cation</name>
        <dbReference type="ChEBI" id="CHEBI:60240"/>
    </cofactor>
</comment>
<accession>A0A1I8MU98</accession>
<comment type="subcellular location">
    <subcellularLocation>
        <location evidence="2">Nucleus</location>
    </subcellularLocation>
</comment>
<protein>
    <recommendedName>
        <fullName evidence="2">Decapping nuclease</fullName>
        <ecNumber evidence="2">3.6.1.-</ecNumber>
    </recommendedName>
</protein>
<dbReference type="GO" id="GO:0005829">
    <property type="term" value="C:cytosol"/>
    <property type="evidence" value="ECO:0007669"/>
    <property type="project" value="TreeGrafter"/>
</dbReference>
<reference evidence="4" key="1">
    <citation type="submission" date="2020-05" db="UniProtKB">
        <authorList>
            <consortium name="EnsemblMetazoa"/>
        </authorList>
    </citation>
    <scope>IDENTIFICATION</scope>
    <source>
        <strain evidence="4">Aabys</strain>
    </source>
</reference>
<evidence type="ECO:0000256" key="1">
    <source>
        <dbReference type="ARBA" id="ARBA00006562"/>
    </source>
</evidence>
<dbReference type="VEuPathDB" id="VectorBase:MDOMA2_006183"/>
<dbReference type="EC" id="3.6.1.-" evidence="2"/>
<dbReference type="eggNOG" id="KOG1982">
    <property type="taxonomic scope" value="Eukaryota"/>
</dbReference>
<keyword evidence="2" id="KW-0547">Nucleotide-binding</keyword>
<dbReference type="VEuPathDB" id="VectorBase:MDOA008511"/>
<comment type="similarity">
    <text evidence="1 2">Belongs to the DXO/Dom3Z family.</text>
</comment>
<dbReference type="PANTHER" id="PTHR12395">
    <property type="entry name" value="DOM-3 RELATED"/>
    <property type="match status" value="1"/>
</dbReference>
<dbReference type="GO" id="GO:0110155">
    <property type="term" value="P:NAD-cap decapping"/>
    <property type="evidence" value="ECO:0007669"/>
    <property type="project" value="TreeGrafter"/>
</dbReference>
<dbReference type="GO" id="GO:0005634">
    <property type="term" value="C:nucleus"/>
    <property type="evidence" value="ECO:0007669"/>
    <property type="project" value="UniProtKB-SubCell"/>
</dbReference>
<dbReference type="GO" id="GO:0046872">
    <property type="term" value="F:metal ion binding"/>
    <property type="evidence" value="ECO:0007669"/>
    <property type="project" value="UniProtKB-KW"/>
</dbReference>
<keyword evidence="2" id="KW-0479">Metal-binding</keyword>
<dbReference type="EnsemblMetazoa" id="MDOA008511-RA">
    <property type="protein sequence ID" value="MDOA008511-PA"/>
    <property type="gene ID" value="MDOA008511"/>
</dbReference>
<dbReference type="InterPro" id="IPR039039">
    <property type="entry name" value="RAI1-like_fam"/>
</dbReference>
<comment type="function">
    <text evidence="2">Decapping enzyme for NAD-capped RNAs: specifically hydrolyzes the nicotinamide adenine dinucleotide (NAD) cap from a subset of RNAs by removing the entire NAD moiety from the 5'-end of an NAD-capped RNA.</text>
</comment>
<dbReference type="KEGG" id="mde:101895847"/>
<dbReference type="InterPro" id="IPR013961">
    <property type="entry name" value="RAI1"/>
</dbReference>
<dbReference type="GO" id="GO:0004518">
    <property type="term" value="F:nuclease activity"/>
    <property type="evidence" value="ECO:0007669"/>
    <property type="project" value="UniProtKB-KW"/>
</dbReference>
<dbReference type="GO" id="GO:0003723">
    <property type="term" value="F:RNA binding"/>
    <property type="evidence" value="ECO:0007669"/>
    <property type="project" value="UniProtKB-KW"/>
</dbReference>
<dbReference type="Pfam" id="PF08652">
    <property type="entry name" value="RAI1"/>
    <property type="match status" value="1"/>
</dbReference>
<dbReference type="GO" id="GO:0000166">
    <property type="term" value="F:nucleotide binding"/>
    <property type="evidence" value="ECO:0007669"/>
    <property type="project" value="UniProtKB-KW"/>
</dbReference>
<name>A0A1I8MU98_MUSDO</name>
<dbReference type="STRING" id="7370.A0A1I8MU98"/>
<evidence type="ECO:0000259" key="3">
    <source>
        <dbReference type="Pfam" id="PF08652"/>
    </source>
</evidence>
<proteinExistence type="inferred from homology"/>
<evidence type="ECO:0000313" key="4">
    <source>
        <dbReference type="EnsemblMetazoa" id="MDOA008511-PA"/>
    </source>
</evidence>
<keyword evidence="2" id="KW-0378">Hydrolase</keyword>
<dbReference type="GO" id="GO:0034353">
    <property type="term" value="F:mRNA 5'-diphosphatase activity"/>
    <property type="evidence" value="ECO:0007669"/>
    <property type="project" value="TreeGrafter"/>
</dbReference>
<keyword evidence="2" id="KW-0540">Nuclease</keyword>
<dbReference type="GO" id="GO:0000956">
    <property type="term" value="P:nuclear-transcribed mRNA catabolic process"/>
    <property type="evidence" value="ECO:0007669"/>
    <property type="project" value="TreeGrafter"/>
</dbReference>
<dbReference type="PANTHER" id="PTHR12395:SF9">
    <property type="entry name" value="DECAPPING AND EXORIBONUCLEASE PROTEIN"/>
    <property type="match status" value="1"/>
</dbReference>
<dbReference type="AlphaFoldDB" id="A0A1I8MU98"/>
<dbReference type="RefSeq" id="XP_005186411.3">
    <property type="nucleotide sequence ID" value="XM_005186354.4"/>
</dbReference>
<evidence type="ECO:0000256" key="2">
    <source>
        <dbReference type="RuleBase" id="RU367113"/>
    </source>
</evidence>
<sequence length="354" mass="42076">MLNWRKENILLKFQRRNVLEMLKTKTVVEKPKLLGIYSYNYEIFEPAKYIKYFKEPEPKDYPMDLNEGYSTSRFTLPCTYDSRLHAPLTFAVTNGVGKMSQVEARTQTIVYTSRRVLSKLLECCYSKEDFKLWVTRFNGMLYMVGELSYIDNKPQHNHHERLDKILFAESPNEEPKRNEPIDTNVSLSCLHCTNLERFSLLYAGDLQGIISNEKLDSLNNMDVLNQCRFVLTKQMWEWSNKEYTFLRYWIQSRLSNVEDIYVAYKNENGIVEKPIEHCKVSEIPKNYSWRPEICFGFLHKLLENVENLMHDVNSLETVYEFESNARNKEITYNIYRGRTDKTFIPKYYADFVSK</sequence>
<keyword evidence="2" id="KW-0694">RNA-binding</keyword>
<organism evidence="4">
    <name type="scientific">Musca domestica</name>
    <name type="common">House fly</name>
    <dbReference type="NCBI Taxonomy" id="7370"/>
    <lineage>
        <taxon>Eukaryota</taxon>
        <taxon>Metazoa</taxon>
        <taxon>Ecdysozoa</taxon>
        <taxon>Arthropoda</taxon>
        <taxon>Hexapoda</taxon>
        <taxon>Insecta</taxon>
        <taxon>Pterygota</taxon>
        <taxon>Neoptera</taxon>
        <taxon>Endopterygota</taxon>
        <taxon>Diptera</taxon>
        <taxon>Brachycera</taxon>
        <taxon>Muscomorpha</taxon>
        <taxon>Muscoidea</taxon>
        <taxon>Muscidae</taxon>
        <taxon>Musca</taxon>
    </lineage>
</organism>
<gene>
    <name evidence="4" type="primary">101895847</name>
</gene>
<dbReference type="OrthoDB" id="5853397at2759"/>
<keyword evidence="2" id="KW-0539">Nucleus</keyword>
<feature type="domain" description="RAI1-like" evidence="3">
    <location>
        <begin position="30"/>
        <end position="348"/>
    </location>
</feature>